<dbReference type="GO" id="GO:0050661">
    <property type="term" value="F:NADP binding"/>
    <property type="evidence" value="ECO:0007669"/>
    <property type="project" value="InterPro"/>
</dbReference>
<dbReference type="GO" id="GO:0006730">
    <property type="term" value="P:one-carbon metabolic process"/>
    <property type="evidence" value="ECO:0007669"/>
    <property type="project" value="UniProtKB-KW"/>
</dbReference>
<gene>
    <name evidence="10" type="ORF">PPACK8108_LOCUS8400</name>
</gene>
<dbReference type="PANTHER" id="PTHR48069">
    <property type="entry name" value="DIHYDROFOLATE REDUCTASE"/>
    <property type="match status" value="1"/>
</dbReference>
<dbReference type="PROSITE" id="PS51330">
    <property type="entry name" value="DHFR_2"/>
    <property type="match status" value="1"/>
</dbReference>
<evidence type="ECO:0000256" key="5">
    <source>
        <dbReference type="ARBA" id="ARBA00022857"/>
    </source>
</evidence>
<dbReference type="Gene3D" id="3.40.430.10">
    <property type="entry name" value="Dihydrofolate Reductase, subunit A"/>
    <property type="match status" value="1"/>
</dbReference>
<evidence type="ECO:0000256" key="4">
    <source>
        <dbReference type="ARBA" id="ARBA00022563"/>
    </source>
</evidence>
<accession>A0AAV0AXD8</accession>
<dbReference type="PANTHER" id="PTHR48069:SF3">
    <property type="entry name" value="DIHYDROFOLATE REDUCTASE"/>
    <property type="match status" value="1"/>
</dbReference>
<feature type="domain" description="DHFR" evidence="9">
    <location>
        <begin position="18"/>
        <end position="357"/>
    </location>
</feature>
<dbReference type="Proteomes" id="UP001153365">
    <property type="component" value="Unassembled WGS sequence"/>
</dbReference>
<keyword evidence="6" id="KW-0560">Oxidoreductase</keyword>
<comment type="similarity">
    <text evidence="7">Belongs to the dihydrofolate reductase family.</text>
</comment>
<dbReference type="Pfam" id="PF00186">
    <property type="entry name" value="DHFR_1"/>
    <property type="match status" value="2"/>
</dbReference>
<proteinExistence type="inferred from homology"/>
<dbReference type="InterPro" id="IPR012259">
    <property type="entry name" value="DHFR"/>
</dbReference>
<dbReference type="SUPFAM" id="SSF53597">
    <property type="entry name" value="Dihydrofolate reductase-like"/>
    <property type="match status" value="1"/>
</dbReference>
<dbReference type="CDD" id="cd00209">
    <property type="entry name" value="DHFR"/>
    <property type="match status" value="1"/>
</dbReference>
<dbReference type="GO" id="GO:0005739">
    <property type="term" value="C:mitochondrion"/>
    <property type="evidence" value="ECO:0007669"/>
    <property type="project" value="TreeGrafter"/>
</dbReference>
<dbReference type="InterPro" id="IPR024072">
    <property type="entry name" value="DHFR-like_dom_sf"/>
</dbReference>
<dbReference type="PROSITE" id="PS00075">
    <property type="entry name" value="DHFR_1"/>
    <property type="match status" value="1"/>
</dbReference>
<keyword evidence="11" id="KW-1185">Reference proteome</keyword>
<evidence type="ECO:0000256" key="7">
    <source>
        <dbReference type="RuleBase" id="RU004474"/>
    </source>
</evidence>
<evidence type="ECO:0000256" key="1">
    <source>
        <dbReference type="ARBA" id="ARBA00004903"/>
    </source>
</evidence>
<feature type="region of interest" description="Disordered" evidence="8">
    <location>
        <begin position="290"/>
        <end position="313"/>
    </location>
</feature>
<evidence type="ECO:0000256" key="8">
    <source>
        <dbReference type="SAM" id="MobiDB-lite"/>
    </source>
</evidence>
<dbReference type="EMBL" id="CALTRL010001737">
    <property type="protein sequence ID" value="CAH7673530.1"/>
    <property type="molecule type" value="Genomic_DNA"/>
</dbReference>
<organism evidence="10 11">
    <name type="scientific">Phakopsora pachyrhizi</name>
    <name type="common">Asian soybean rust disease fungus</name>
    <dbReference type="NCBI Taxonomy" id="170000"/>
    <lineage>
        <taxon>Eukaryota</taxon>
        <taxon>Fungi</taxon>
        <taxon>Dikarya</taxon>
        <taxon>Basidiomycota</taxon>
        <taxon>Pucciniomycotina</taxon>
        <taxon>Pucciniomycetes</taxon>
        <taxon>Pucciniales</taxon>
        <taxon>Phakopsoraceae</taxon>
        <taxon>Phakopsora</taxon>
    </lineage>
</organism>
<dbReference type="GO" id="GO:0046452">
    <property type="term" value="P:dihydrofolate metabolic process"/>
    <property type="evidence" value="ECO:0007669"/>
    <property type="project" value="TreeGrafter"/>
</dbReference>
<evidence type="ECO:0000256" key="3">
    <source>
        <dbReference type="ARBA" id="ARBA00018886"/>
    </source>
</evidence>
<keyword evidence="5" id="KW-0521">NADP</keyword>
<dbReference type="GO" id="GO:0046654">
    <property type="term" value="P:tetrahydrofolate biosynthetic process"/>
    <property type="evidence" value="ECO:0007669"/>
    <property type="project" value="InterPro"/>
</dbReference>
<comment type="caution">
    <text evidence="10">The sequence shown here is derived from an EMBL/GenBank/DDBJ whole genome shotgun (WGS) entry which is preliminary data.</text>
</comment>
<evidence type="ECO:0000259" key="9">
    <source>
        <dbReference type="PROSITE" id="PS51330"/>
    </source>
</evidence>
<comment type="pathway">
    <text evidence="1">Cofactor biosynthesis; tetrahydrofolate biosynthesis; 5,6,7,8-tetrahydrofolate from 7,8-dihydrofolate: step 1/1.</text>
</comment>
<evidence type="ECO:0000256" key="2">
    <source>
        <dbReference type="ARBA" id="ARBA00012856"/>
    </source>
</evidence>
<dbReference type="GO" id="GO:0046655">
    <property type="term" value="P:folic acid metabolic process"/>
    <property type="evidence" value="ECO:0007669"/>
    <property type="project" value="TreeGrafter"/>
</dbReference>
<sequence>MKDLIRQSSSEQSSSKILLNLIVCLTKSNGIGKNNSLPWRLKDDMKFFRLITTLSASPTSSIRRSTSKTIDETHRNDVNEDDETLEFKKNVVVMGRNTWESIPKNLRPLKNRINLVISNRIKSLDELIPNGNNISTRDEGISLTREHGSSPTLPTVYLSDSLSSAIDLLVSISSKINKIFVIGGSQLYSSILSLSERGNVSPRVDSTSSDRSPEDLTSVRDGRVLMKNQNKDEGSDRFEIQSVLMTRILSQHDFDEQIDRFFPTLDSESFENPNELQSIIFDSIFLRDQSNNNNNKQDNDEDDYRFRSDGRDSAEGVVGSVKKFNLENCDVEFIRNFVTGKKIVENDFTYQFQLFVPKRR</sequence>
<dbReference type="InterPro" id="IPR001796">
    <property type="entry name" value="DHFR_dom"/>
</dbReference>
<feature type="compositionally biased region" description="Basic and acidic residues" evidence="8">
    <location>
        <begin position="304"/>
        <end position="313"/>
    </location>
</feature>
<keyword evidence="4" id="KW-0554">One-carbon metabolism</keyword>
<protein>
    <recommendedName>
        <fullName evidence="3">Dihydrofolate reductase</fullName>
        <ecNumber evidence="2">1.5.1.3</ecNumber>
    </recommendedName>
</protein>
<dbReference type="PRINTS" id="PR00070">
    <property type="entry name" value="DHFR"/>
</dbReference>
<dbReference type="GO" id="GO:0004146">
    <property type="term" value="F:dihydrofolate reductase activity"/>
    <property type="evidence" value="ECO:0007669"/>
    <property type="project" value="UniProtKB-EC"/>
</dbReference>
<name>A0AAV0AXD8_PHAPC</name>
<evidence type="ECO:0000313" key="11">
    <source>
        <dbReference type="Proteomes" id="UP001153365"/>
    </source>
</evidence>
<reference evidence="10" key="1">
    <citation type="submission" date="2022-06" db="EMBL/GenBank/DDBJ databases">
        <authorList>
            <consortium name="SYNGENTA / RWTH Aachen University"/>
        </authorList>
    </citation>
    <scope>NUCLEOTIDE SEQUENCE</scope>
</reference>
<evidence type="ECO:0000313" key="10">
    <source>
        <dbReference type="EMBL" id="CAH7673530.1"/>
    </source>
</evidence>
<dbReference type="InterPro" id="IPR017925">
    <property type="entry name" value="DHFR_CS"/>
</dbReference>
<dbReference type="AlphaFoldDB" id="A0AAV0AXD8"/>
<dbReference type="EC" id="1.5.1.3" evidence="2"/>
<evidence type="ECO:0000256" key="6">
    <source>
        <dbReference type="ARBA" id="ARBA00023002"/>
    </source>
</evidence>